<evidence type="ECO:0000313" key="4">
    <source>
        <dbReference type="Proteomes" id="UP001336250"/>
    </source>
</evidence>
<evidence type="ECO:0000259" key="2">
    <source>
        <dbReference type="SMART" id="SM01321"/>
    </source>
</evidence>
<dbReference type="GO" id="GO:0006313">
    <property type="term" value="P:DNA transposition"/>
    <property type="evidence" value="ECO:0007669"/>
    <property type="project" value="InterPro"/>
</dbReference>
<dbReference type="PANTHER" id="PTHR34322">
    <property type="entry name" value="TRANSPOSASE, Y1_TNP DOMAIN-CONTAINING"/>
    <property type="match status" value="1"/>
</dbReference>
<dbReference type="SMART" id="SM01321">
    <property type="entry name" value="Y1_Tnp"/>
    <property type="match status" value="1"/>
</dbReference>
<gene>
    <name evidence="3" type="ORF">V4F39_21135</name>
</gene>
<feature type="domain" description="Transposase IS200-like" evidence="2">
    <location>
        <begin position="9"/>
        <end position="124"/>
    </location>
</feature>
<dbReference type="GO" id="GO:0004803">
    <property type="term" value="F:transposase activity"/>
    <property type="evidence" value="ECO:0007669"/>
    <property type="project" value="InterPro"/>
</dbReference>
<dbReference type="InterPro" id="IPR002686">
    <property type="entry name" value="Transposase_17"/>
</dbReference>
<sequence length="236" mass="25968">MARLARLSIEGELHLILQRGNNAQAVFLDDADRVSYLEKLAASAPACGLAVHAYALLPNQVHLLATPASPDSLSQCMQTLGRRYVATFNRRHGRSGTLWEGRFRATVVESERYLFDALVYVDTAAERAGLGSPWPWSSAPHHLGLRRDPVVTEHPAFWALGNTPFEREAAYRARLARGLSTKQVEELSQAQQKGWVLGSPQFLSAMAQRTARPLAPRPRGRPRKTAAPEPGPTSAE</sequence>
<dbReference type="InterPro" id="IPR036515">
    <property type="entry name" value="Transposase_17_sf"/>
</dbReference>
<dbReference type="Proteomes" id="UP001336250">
    <property type="component" value="Unassembled WGS sequence"/>
</dbReference>
<proteinExistence type="predicted"/>
<feature type="region of interest" description="Disordered" evidence="1">
    <location>
        <begin position="207"/>
        <end position="236"/>
    </location>
</feature>
<dbReference type="AlphaFoldDB" id="A0AAW9QB15"/>
<dbReference type="RefSeq" id="WP_332291930.1">
    <property type="nucleotide sequence ID" value="NZ_JAZIBG010000044.1"/>
</dbReference>
<name>A0AAW9QB15_9BURK</name>
<comment type="caution">
    <text evidence="3">The sequence shown here is derived from an EMBL/GenBank/DDBJ whole genome shotgun (WGS) entry which is preliminary data.</text>
</comment>
<accession>A0AAW9QB15</accession>
<dbReference type="GO" id="GO:0003677">
    <property type="term" value="F:DNA binding"/>
    <property type="evidence" value="ECO:0007669"/>
    <property type="project" value="InterPro"/>
</dbReference>
<organism evidence="3 4">
    <name type="scientific">Aquincola agrisoli</name>
    <dbReference type="NCBI Taxonomy" id="3119538"/>
    <lineage>
        <taxon>Bacteria</taxon>
        <taxon>Pseudomonadati</taxon>
        <taxon>Pseudomonadota</taxon>
        <taxon>Betaproteobacteria</taxon>
        <taxon>Burkholderiales</taxon>
        <taxon>Sphaerotilaceae</taxon>
        <taxon>Aquincola</taxon>
    </lineage>
</organism>
<dbReference type="EMBL" id="JAZIBG010000044">
    <property type="protein sequence ID" value="MEF7616434.1"/>
    <property type="molecule type" value="Genomic_DNA"/>
</dbReference>
<evidence type="ECO:0000313" key="3">
    <source>
        <dbReference type="EMBL" id="MEF7616434.1"/>
    </source>
</evidence>
<keyword evidence="4" id="KW-1185">Reference proteome</keyword>
<dbReference type="SUPFAM" id="SSF143422">
    <property type="entry name" value="Transposase IS200-like"/>
    <property type="match status" value="1"/>
</dbReference>
<evidence type="ECO:0000256" key="1">
    <source>
        <dbReference type="SAM" id="MobiDB-lite"/>
    </source>
</evidence>
<reference evidence="3 4" key="1">
    <citation type="submission" date="2024-02" db="EMBL/GenBank/DDBJ databases">
        <title>Genome sequence of Aquincola sp. MAHUQ-54.</title>
        <authorList>
            <person name="Huq M.A."/>
        </authorList>
    </citation>
    <scope>NUCLEOTIDE SEQUENCE [LARGE SCALE GENOMIC DNA]</scope>
    <source>
        <strain evidence="3 4">MAHUQ-54</strain>
    </source>
</reference>
<protein>
    <submittedName>
        <fullName evidence="3">Transposase</fullName>
    </submittedName>
</protein>
<dbReference type="PANTHER" id="PTHR34322:SF2">
    <property type="entry name" value="TRANSPOSASE IS200-LIKE DOMAIN-CONTAINING PROTEIN"/>
    <property type="match status" value="1"/>
</dbReference>
<dbReference type="Gene3D" id="3.30.70.1290">
    <property type="entry name" value="Transposase IS200-like"/>
    <property type="match status" value="1"/>
</dbReference>